<dbReference type="GO" id="GO:0008658">
    <property type="term" value="F:penicillin binding"/>
    <property type="evidence" value="ECO:0007669"/>
    <property type="project" value="InterPro"/>
</dbReference>
<dbReference type="GO" id="GO:0030288">
    <property type="term" value="C:outer membrane-bounded periplasmic space"/>
    <property type="evidence" value="ECO:0007669"/>
    <property type="project" value="TreeGrafter"/>
</dbReference>
<evidence type="ECO:0000313" key="18">
    <source>
        <dbReference type="EMBL" id="MBD8507064.1"/>
    </source>
</evidence>
<dbReference type="Pfam" id="PF00905">
    <property type="entry name" value="Transpeptidase"/>
    <property type="match status" value="1"/>
</dbReference>
<keyword evidence="15" id="KW-1133">Transmembrane helix</keyword>
<evidence type="ECO:0000256" key="3">
    <source>
        <dbReference type="ARBA" id="ARBA00022645"/>
    </source>
</evidence>
<keyword evidence="7" id="KW-0378">Hydrolase</keyword>
<evidence type="ECO:0000256" key="8">
    <source>
        <dbReference type="ARBA" id="ARBA00022960"/>
    </source>
</evidence>
<dbReference type="Gene3D" id="1.10.3810.10">
    <property type="entry name" value="Biosynthetic peptidoglycan transglycosylase-like"/>
    <property type="match status" value="1"/>
</dbReference>
<keyword evidence="9" id="KW-0573">Peptidoglycan synthesis</keyword>
<accession>A0A927PMN6</accession>
<name>A0A927PMN6_9ACTN</name>
<dbReference type="Pfam" id="PF00912">
    <property type="entry name" value="Transgly"/>
    <property type="match status" value="1"/>
</dbReference>
<organism evidence="18 19">
    <name type="scientific">Lolliginicoccus lacisalsi</name>
    <dbReference type="NCBI Taxonomy" id="2742202"/>
    <lineage>
        <taxon>Bacteria</taxon>
        <taxon>Bacillati</taxon>
        <taxon>Actinomycetota</taxon>
        <taxon>Actinomycetes</taxon>
        <taxon>Mycobacteriales</taxon>
        <taxon>Hoyosellaceae</taxon>
        <taxon>Lolliginicoccus</taxon>
    </lineage>
</organism>
<dbReference type="Proteomes" id="UP000642993">
    <property type="component" value="Unassembled WGS sequence"/>
</dbReference>
<feature type="compositionally biased region" description="Polar residues" evidence="14">
    <location>
        <begin position="729"/>
        <end position="742"/>
    </location>
</feature>
<evidence type="ECO:0000256" key="14">
    <source>
        <dbReference type="SAM" id="MobiDB-lite"/>
    </source>
</evidence>
<feature type="compositionally biased region" description="Gly residues" evidence="14">
    <location>
        <begin position="676"/>
        <end position="713"/>
    </location>
</feature>
<dbReference type="InterPro" id="IPR050396">
    <property type="entry name" value="Glycosyltr_51/Transpeptidase"/>
</dbReference>
<dbReference type="InterPro" id="IPR001264">
    <property type="entry name" value="Glyco_trans_51"/>
</dbReference>
<feature type="region of interest" description="Disordered" evidence="14">
    <location>
        <begin position="534"/>
        <end position="553"/>
    </location>
</feature>
<comment type="caution">
    <text evidence="18">The sequence shown here is derived from an EMBL/GenBank/DDBJ whole genome shotgun (WGS) entry which is preliminary data.</text>
</comment>
<keyword evidence="11" id="KW-0961">Cell wall biogenesis/degradation</keyword>
<evidence type="ECO:0000256" key="7">
    <source>
        <dbReference type="ARBA" id="ARBA00022801"/>
    </source>
</evidence>
<feature type="region of interest" description="Disordered" evidence="14">
    <location>
        <begin position="617"/>
        <end position="784"/>
    </location>
</feature>
<dbReference type="SUPFAM" id="SSF56601">
    <property type="entry name" value="beta-lactamase/transpeptidase-like"/>
    <property type="match status" value="1"/>
</dbReference>
<keyword evidence="3" id="KW-0121">Carboxypeptidase</keyword>
<keyword evidence="15" id="KW-0472">Membrane</keyword>
<protein>
    <submittedName>
        <fullName evidence="18">Penicillin-binding protein</fullName>
    </submittedName>
</protein>
<feature type="domain" description="Glycosyl transferase family 51" evidence="17">
    <location>
        <begin position="55"/>
        <end position="226"/>
    </location>
</feature>
<keyword evidence="4" id="KW-0645">Protease</keyword>
<evidence type="ECO:0000256" key="13">
    <source>
        <dbReference type="ARBA" id="ARBA00049902"/>
    </source>
</evidence>
<keyword evidence="6" id="KW-0808">Transferase</keyword>
<evidence type="ECO:0000256" key="5">
    <source>
        <dbReference type="ARBA" id="ARBA00022676"/>
    </source>
</evidence>
<comment type="similarity">
    <text evidence="1">In the C-terminal section; belongs to the transpeptidase family.</text>
</comment>
<sequence>MALRLLAVALVLIIIIPIATFMVFYMAASVPRPGDIENNQVATIYMDDGETELARIVPPEGNRTEVTIDEIPQHMLDAVIAAEDRNFYTNPGFSVTGLARAVRDNLLGSDNAGGGSTITQQYVKNALVGSERTLTRKLRELVIATKMSREWAKDDILLAYLNTIYFGRGAYGISSAADYYFDKDVSALTPEESAVLAAVVQQPSRLDPALNREEAERRWGYVLDGMVEIGSLSASERAAAQYPEVLALDEIGDENITPGPNGLIRTRVINELRSLGINETTLNTQGLQITTTIDSLAQDAAVNAVDNTLSAQPENLRSAVVSVDPRSGAVRAYYGGEDGAGFDYGHAPLQTGSTFKVFAMLAALDQGIPVTQPYDSSPLTLNGITINNVDNASCGRCSMGEALKQSLNTSFYRVMLSLDNGPRDVKEAAHEAGIPREIPELDYEVLTEQGDAPNNGIVLGQYQVRPIDMASAYATIAASGIYHEPYFVERVVDAEGRLLFERDEPDGERRLREAVADNATSAMEPIAAYSNGNALAGGQPSASKTGTTQLGDTGNNRDAWMVGYTPSLSTAVWVGTNDGEPLLTSWGGQVYGSGFPSTIWKRTMDGALINTPWEDFPEPDPIGGVAGLPVFVPPTTTEEEEEEEEEDEEPEETETTDVSVPIAPGLTIEIPLPSGPGNGGQDPGGQDPGGPGGEGTPSAPGQGGGGTTEGGEAGTNQQENPGVGGGPVSTRNPASSQVTSTAPAPAGDQPDDVTEPSSQPLTTAASEPTDDDEQAAQAVEAGTG</sequence>
<dbReference type="GO" id="GO:0008955">
    <property type="term" value="F:peptidoglycan glycosyltransferase activity"/>
    <property type="evidence" value="ECO:0007669"/>
    <property type="project" value="UniProtKB-EC"/>
</dbReference>
<evidence type="ECO:0000259" key="17">
    <source>
        <dbReference type="Pfam" id="PF00912"/>
    </source>
</evidence>
<proteinExistence type="inferred from homology"/>
<dbReference type="InterPro" id="IPR036950">
    <property type="entry name" value="PBP_transglycosylase"/>
</dbReference>
<feature type="compositionally biased region" description="Acidic residues" evidence="14">
    <location>
        <begin position="637"/>
        <end position="655"/>
    </location>
</feature>
<evidence type="ECO:0000256" key="4">
    <source>
        <dbReference type="ARBA" id="ARBA00022670"/>
    </source>
</evidence>
<dbReference type="GO" id="GO:0009002">
    <property type="term" value="F:serine-type D-Ala-D-Ala carboxypeptidase activity"/>
    <property type="evidence" value="ECO:0007669"/>
    <property type="project" value="UniProtKB-EC"/>
</dbReference>
<dbReference type="AlphaFoldDB" id="A0A927PMN6"/>
<keyword evidence="10" id="KW-0511">Multifunctional enzyme</keyword>
<dbReference type="FunFam" id="1.10.3810.10:FF:000001">
    <property type="entry name" value="Penicillin-binding protein 1A"/>
    <property type="match status" value="1"/>
</dbReference>
<evidence type="ECO:0000256" key="15">
    <source>
        <dbReference type="SAM" id="Phobius"/>
    </source>
</evidence>
<feature type="compositionally biased region" description="Low complexity" evidence="14">
    <location>
        <begin position="775"/>
        <end position="784"/>
    </location>
</feature>
<evidence type="ECO:0000256" key="2">
    <source>
        <dbReference type="ARBA" id="ARBA00007739"/>
    </source>
</evidence>
<dbReference type="GO" id="GO:0006508">
    <property type="term" value="P:proteolysis"/>
    <property type="evidence" value="ECO:0007669"/>
    <property type="project" value="UniProtKB-KW"/>
</dbReference>
<comment type="similarity">
    <text evidence="2">In the N-terminal section; belongs to the glycosyltransferase 51 family.</text>
</comment>
<keyword evidence="5" id="KW-0328">Glycosyltransferase</keyword>
<dbReference type="EMBL" id="JACYWE010000006">
    <property type="protein sequence ID" value="MBD8507064.1"/>
    <property type="molecule type" value="Genomic_DNA"/>
</dbReference>
<comment type="catalytic activity">
    <reaction evidence="13">
        <text>[GlcNAc-(1-&gt;4)-Mur2Ac(oyl-L-Ala-gamma-D-Glu-L-Lys-D-Ala-D-Ala)](n)-di-trans,octa-cis-undecaprenyl diphosphate + beta-D-GlcNAc-(1-&gt;4)-Mur2Ac(oyl-L-Ala-gamma-D-Glu-L-Lys-D-Ala-D-Ala)-di-trans,octa-cis-undecaprenyl diphosphate = [GlcNAc-(1-&gt;4)-Mur2Ac(oyl-L-Ala-gamma-D-Glu-L-Lys-D-Ala-D-Ala)](n+1)-di-trans,octa-cis-undecaprenyl diphosphate + di-trans,octa-cis-undecaprenyl diphosphate + H(+)</text>
        <dbReference type="Rhea" id="RHEA:23708"/>
        <dbReference type="Rhea" id="RHEA-COMP:9602"/>
        <dbReference type="Rhea" id="RHEA-COMP:9603"/>
        <dbReference type="ChEBI" id="CHEBI:15378"/>
        <dbReference type="ChEBI" id="CHEBI:58405"/>
        <dbReference type="ChEBI" id="CHEBI:60033"/>
        <dbReference type="ChEBI" id="CHEBI:78435"/>
        <dbReference type="EC" id="2.4.99.28"/>
    </reaction>
</comment>
<evidence type="ECO:0000256" key="9">
    <source>
        <dbReference type="ARBA" id="ARBA00022984"/>
    </source>
</evidence>
<dbReference type="GO" id="GO:0008360">
    <property type="term" value="P:regulation of cell shape"/>
    <property type="evidence" value="ECO:0007669"/>
    <property type="project" value="UniProtKB-KW"/>
</dbReference>
<reference evidence="18" key="1">
    <citation type="submission" date="2020-09" db="EMBL/GenBank/DDBJ databases">
        <title>Hoyosella lacisalsi sp. nov., a halotolerant actinobacterium isolated from soil of Lake Gudzhirganskoe.</title>
        <authorList>
            <person name="Yang Q."/>
            <person name="Guo P.Y."/>
            <person name="Liu S.W."/>
            <person name="Li F.N."/>
            <person name="Sun C.H."/>
        </authorList>
    </citation>
    <scope>NUCLEOTIDE SEQUENCE</scope>
    <source>
        <strain evidence="18">G463</strain>
    </source>
</reference>
<evidence type="ECO:0000259" key="16">
    <source>
        <dbReference type="Pfam" id="PF00905"/>
    </source>
</evidence>
<gene>
    <name evidence="18" type="ORF">HT102_11250</name>
</gene>
<keyword evidence="15" id="KW-0812">Transmembrane</keyword>
<evidence type="ECO:0000256" key="1">
    <source>
        <dbReference type="ARBA" id="ARBA00007090"/>
    </source>
</evidence>
<dbReference type="InterPro" id="IPR012338">
    <property type="entry name" value="Beta-lactam/transpept-like"/>
</dbReference>
<evidence type="ECO:0000256" key="6">
    <source>
        <dbReference type="ARBA" id="ARBA00022679"/>
    </source>
</evidence>
<dbReference type="GO" id="GO:0009252">
    <property type="term" value="P:peptidoglycan biosynthetic process"/>
    <property type="evidence" value="ECO:0007669"/>
    <property type="project" value="UniProtKB-KW"/>
</dbReference>
<dbReference type="Gene3D" id="3.40.710.10">
    <property type="entry name" value="DD-peptidase/beta-lactamase superfamily"/>
    <property type="match status" value="1"/>
</dbReference>
<feature type="compositionally biased region" description="Polar residues" evidence="14">
    <location>
        <begin position="755"/>
        <end position="766"/>
    </location>
</feature>
<dbReference type="InterPro" id="IPR001460">
    <property type="entry name" value="PCN-bd_Tpept"/>
</dbReference>
<evidence type="ECO:0000313" key="19">
    <source>
        <dbReference type="Proteomes" id="UP000642993"/>
    </source>
</evidence>
<evidence type="ECO:0000256" key="10">
    <source>
        <dbReference type="ARBA" id="ARBA00023268"/>
    </source>
</evidence>
<keyword evidence="8" id="KW-0133">Cell shape</keyword>
<dbReference type="PANTHER" id="PTHR32282:SF34">
    <property type="entry name" value="PENICILLIN-BINDING PROTEIN 1A"/>
    <property type="match status" value="1"/>
</dbReference>
<comment type="catalytic activity">
    <reaction evidence="12">
        <text>Preferential cleavage: (Ac)2-L-Lys-D-Ala-|-D-Ala. Also transpeptidation of peptidyl-alanyl moieties that are N-acyl substituents of D-alanine.</text>
        <dbReference type="EC" id="3.4.16.4"/>
    </reaction>
</comment>
<evidence type="ECO:0000256" key="12">
    <source>
        <dbReference type="ARBA" id="ARBA00034000"/>
    </source>
</evidence>
<keyword evidence="19" id="KW-1185">Reference proteome</keyword>
<evidence type="ECO:0000256" key="11">
    <source>
        <dbReference type="ARBA" id="ARBA00023316"/>
    </source>
</evidence>
<dbReference type="PANTHER" id="PTHR32282">
    <property type="entry name" value="BINDING PROTEIN TRANSPEPTIDASE, PUTATIVE-RELATED"/>
    <property type="match status" value="1"/>
</dbReference>
<feature type="domain" description="Penicillin-binding protein transpeptidase" evidence="16">
    <location>
        <begin position="319"/>
        <end position="574"/>
    </location>
</feature>
<dbReference type="InterPro" id="IPR023346">
    <property type="entry name" value="Lysozyme-like_dom_sf"/>
</dbReference>
<dbReference type="SUPFAM" id="SSF53955">
    <property type="entry name" value="Lysozyme-like"/>
    <property type="match status" value="1"/>
</dbReference>
<dbReference type="GO" id="GO:0071555">
    <property type="term" value="P:cell wall organization"/>
    <property type="evidence" value="ECO:0007669"/>
    <property type="project" value="UniProtKB-KW"/>
</dbReference>
<feature type="compositionally biased region" description="Polar residues" evidence="14">
    <location>
        <begin position="540"/>
        <end position="553"/>
    </location>
</feature>
<feature type="transmembrane region" description="Helical" evidence="15">
    <location>
        <begin position="7"/>
        <end position="28"/>
    </location>
</feature>